<evidence type="ECO:0000313" key="1">
    <source>
        <dbReference type="EMBL" id="GGJ83521.1"/>
    </source>
</evidence>
<sequence length="98" mass="10680">MIACLLAGLGTVQITFLIGNSLYRTYAWQQETRAVQRENAALSTDIRVLKEAQAHASDPDELRAQARCLGFVGKGEQVVVDEAAQEGTNDNCDAVRMP</sequence>
<dbReference type="Pfam" id="PF04977">
    <property type="entry name" value="DivIC"/>
    <property type="match status" value="1"/>
</dbReference>
<keyword evidence="2" id="KW-1185">Reference proteome</keyword>
<name>A0A917UT94_9DEIO</name>
<evidence type="ECO:0000313" key="2">
    <source>
        <dbReference type="Proteomes" id="UP000635726"/>
    </source>
</evidence>
<evidence type="ECO:0008006" key="3">
    <source>
        <dbReference type="Google" id="ProtNLM"/>
    </source>
</evidence>
<reference evidence="1" key="2">
    <citation type="submission" date="2020-09" db="EMBL/GenBank/DDBJ databases">
        <authorList>
            <person name="Sun Q."/>
            <person name="Ohkuma M."/>
        </authorList>
    </citation>
    <scope>NUCLEOTIDE SEQUENCE</scope>
    <source>
        <strain evidence="1">JCM 14371</strain>
    </source>
</reference>
<reference evidence="1" key="1">
    <citation type="journal article" date="2014" name="Int. J. Syst. Evol. Microbiol.">
        <title>Complete genome sequence of Corynebacterium casei LMG S-19264T (=DSM 44701T), isolated from a smear-ripened cheese.</title>
        <authorList>
            <consortium name="US DOE Joint Genome Institute (JGI-PGF)"/>
            <person name="Walter F."/>
            <person name="Albersmeier A."/>
            <person name="Kalinowski J."/>
            <person name="Ruckert C."/>
        </authorList>
    </citation>
    <scope>NUCLEOTIDE SEQUENCE</scope>
    <source>
        <strain evidence="1">JCM 14371</strain>
    </source>
</reference>
<dbReference type="Proteomes" id="UP000635726">
    <property type="component" value="Unassembled WGS sequence"/>
</dbReference>
<protein>
    <recommendedName>
        <fullName evidence="3">Cell division protein FtsB</fullName>
    </recommendedName>
</protein>
<dbReference type="InterPro" id="IPR007060">
    <property type="entry name" value="FtsL/DivIC"/>
</dbReference>
<dbReference type="AlphaFoldDB" id="A0A917UT94"/>
<organism evidence="1 2">
    <name type="scientific">Deinococcus aquiradiocola</name>
    <dbReference type="NCBI Taxonomy" id="393059"/>
    <lineage>
        <taxon>Bacteria</taxon>
        <taxon>Thermotogati</taxon>
        <taxon>Deinococcota</taxon>
        <taxon>Deinococci</taxon>
        <taxon>Deinococcales</taxon>
        <taxon>Deinococcaceae</taxon>
        <taxon>Deinococcus</taxon>
    </lineage>
</organism>
<proteinExistence type="predicted"/>
<gene>
    <name evidence="1" type="ORF">GCM10008939_29210</name>
</gene>
<comment type="caution">
    <text evidence="1">The sequence shown here is derived from an EMBL/GenBank/DDBJ whole genome shotgun (WGS) entry which is preliminary data.</text>
</comment>
<dbReference type="EMBL" id="BMOE01000011">
    <property type="protein sequence ID" value="GGJ83521.1"/>
    <property type="molecule type" value="Genomic_DNA"/>
</dbReference>
<accession>A0A917UT94</accession>